<keyword evidence="16" id="KW-1133">Transmembrane helix</keyword>
<dbReference type="InterPro" id="IPR011009">
    <property type="entry name" value="Kinase-like_dom_sf"/>
</dbReference>
<dbReference type="CDD" id="cd20628">
    <property type="entry name" value="CYP4"/>
    <property type="match status" value="2"/>
</dbReference>
<evidence type="ECO:0000256" key="15">
    <source>
        <dbReference type="PIRSR" id="PIRSR602403-1"/>
    </source>
</evidence>
<keyword evidence="16" id="KW-0812">Transmembrane</keyword>
<comment type="similarity">
    <text evidence="5">Belongs to the protein kinase superfamily. ADCK protein kinase family.</text>
</comment>
<evidence type="ECO:0000313" key="18">
    <source>
        <dbReference type="EnsemblMetazoa" id="AMEC022027-PA"/>
    </source>
</evidence>
<evidence type="ECO:0000256" key="10">
    <source>
        <dbReference type="ARBA" id="ARBA00022848"/>
    </source>
</evidence>
<dbReference type="Pfam" id="PF03109">
    <property type="entry name" value="ABC1"/>
    <property type="match status" value="1"/>
</dbReference>
<feature type="domain" description="ABC1 atypical kinase-like" evidence="17">
    <location>
        <begin position="145"/>
        <end position="391"/>
    </location>
</feature>
<evidence type="ECO:0000256" key="7">
    <source>
        <dbReference type="ARBA" id="ARBA00022617"/>
    </source>
</evidence>
<dbReference type="InterPro" id="IPR001128">
    <property type="entry name" value="Cyt_P450"/>
</dbReference>
<dbReference type="InterPro" id="IPR050196">
    <property type="entry name" value="Cytochrome_P450_Monoox"/>
</dbReference>
<keyword evidence="14 16" id="KW-0472">Membrane</keyword>
<evidence type="ECO:0000259" key="17">
    <source>
        <dbReference type="Pfam" id="PF03109"/>
    </source>
</evidence>
<evidence type="ECO:0000256" key="16">
    <source>
        <dbReference type="SAM" id="Phobius"/>
    </source>
</evidence>
<dbReference type="SUPFAM" id="SSF48264">
    <property type="entry name" value="Cytochrome P450"/>
    <property type="match status" value="2"/>
</dbReference>
<dbReference type="Gene3D" id="1.10.630.10">
    <property type="entry name" value="Cytochrome P450"/>
    <property type="match status" value="2"/>
</dbReference>
<dbReference type="PANTHER" id="PTHR24291">
    <property type="entry name" value="CYTOCHROME P450 FAMILY 4"/>
    <property type="match status" value="1"/>
</dbReference>
<comment type="subcellular location">
    <subcellularLocation>
        <location evidence="4">Endoplasmic reticulum membrane</location>
        <topology evidence="4">Peripheral membrane protein</topology>
    </subcellularLocation>
    <subcellularLocation>
        <location evidence="3">Microsome membrane</location>
        <topology evidence="3">Peripheral membrane protein</topology>
    </subcellularLocation>
</comment>
<keyword evidence="8 15" id="KW-0479">Metal-binding</keyword>
<dbReference type="InterPro" id="IPR017972">
    <property type="entry name" value="Cyt_P450_CS"/>
</dbReference>
<keyword evidence="12 15" id="KW-0408">Iron</keyword>
<dbReference type="FunFam" id="1.10.630.10:FF:000035">
    <property type="entry name" value="CYtochrome P450 family"/>
    <property type="match status" value="2"/>
</dbReference>
<dbReference type="PROSITE" id="PS00086">
    <property type="entry name" value="CYTOCHROME_P450"/>
    <property type="match status" value="2"/>
</dbReference>
<keyword evidence="11" id="KW-0560">Oxidoreductase</keyword>
<dbReference type="GO" id="GO:0020037">
    <property type="term" value="F:heme binding"/>
    <property type="evidence" value="ECO:0007669"/>
    <property type="project" value="InterPro"/>
</dbReference>
<evidence type="ECO:0000256" key="12">
    <source>
        <dbReference type="ARBA" id="ARBA00023004"/>
    </source>
</evidence>
<dbReference type="CDD" id="cd13969">
    <property type="entry name" value="ADCK1-like"/>
    <property type="match status" value="1"/>
</dbReference>
<evidence type="ECO:0000256" key="6">
    <source>
        <dbReference type="ARBA" id="ARBA00010617"/>
    </source>
</evidence>
<evidence type="ECO:0000256" key="9">
    <source>
        <dbReference type="ARBA" id="ARBA00022824"/>
    </source>
</evidence>
<dbReference type="InterPro" id="IPR004147">
    <property type="entry name" value="ABC1_dom"/>
</dbReference>
<evidence type="ECO:0000313" key="19">
    <source>
        <dbReference type="Proteomes" id="UP000075902"/>
    </source>
</evidence>
<evidence type="ECO:0000256" key="3">
    <source>
        <dbReference type="ARBA" id="ARBA00004174"/>
    </source>
</evidence>
<name>A0A182UKE7_9DIPT</name>
<dbReference type="PRINTS" id="PR00465">
    <property type="entry name" value="EP450IV"/>
</dbReference>
<dbReference type="EnsemblMetazoa" id="AMEC022027-RA">
    <property type="protein sequence ID" value="AMEC022027-PA"/>
    <property type="gene ID" value="AMEC022027"/>
</dbReference>
<evidence type="ECO:0000256" key="5">
    <source>
        <dbReference type="ARBA" id="ARBA00009670"/>
    </source>
</evidence>
<comment type="cofactor">
    <cofactor evidence="1 15">
        <name>heme</name>
        <dbReference type="ChEBI" id="CHEBI:30413"/>
    </cofactor>
</comment>
<reference evidence="19" key="1">
    <citation type="submission" date="2014-01" db="EMBL/GenBank/DDBJ databases">
        <title>The Genome Sequence of Anopheles melas CM1001059_A (V2).</title>
        <authorList>
            <consortium name="The Broad Institute Genomics Platform"/>
            <person name="Neafsey D.E."/>
            <person name="Besansky N."/>
            <person name="Howell P."/>
            <person name="Walton C."/>
            <person name="Young S.K."/>
            <person name="Zeng Q."/>
            <person name="Gargeya S."/>
            <person name="Fitzgerald M."/>
            <person name="Haas B."/>
            <person name="Abouelleil A."/>
            <person name="Allen A.W."/>
            <person name="Alvarado L."/>
            <person name="Arachchi H.M."/>
            <person name="Berlin A.M."/>
            <person name="Chapman S.B."/>
            <person name="Gainer-Dewar J."/>
            <person name="Goldberg J."/>
            <person name="Griggs A."/>
            <person name="Gujja S."/>
            <person name="Hansen M."/>
            <person name="Howarth C."/>
            <person name="Imamovic A."/>
            <person name="Ireland A."/>
            <person name="Larimer J."/>
            <person name="McCowan C."/>
            <person name="Murphy C."/>
            <person name="Pearson M."/>
            <person name="Poon T.W."/>
            <person name="Priest M."/>
            <person name="Roberts A."/>
            <person name="Saif S."/>
            <person name="Shea T."/>
            <person name="Sisk P."/>
            <person name="Sykes S."/>
            <person name="Wortman J."/>
            <person name="Nusbaum C."/>
            <person name="Birren B."/>
        </authorList>
    </citation>
    <scope>NUCLEOTIDE SEQUENCE [LARGE SCALE GENOMIC DNA]</scope>
    <source>
        <strain evidence="19">CM1001059</strain>
    </source>
</reference>
<feature type="binding site" description="axial binding residue" evidence="15">
    <location>
        <position position="984"/>
    </location>
    <ligand>
        <name>heme</name>
        <dbReference type="ChEBI" id="CHEBI:30413"/>
    </ligand>
    <ligandPart>
        <name>Fe</name>
        <dbReference type="ChEBI" id="CHEBI:18248"/>
    </ligandPart>
</feature>
<comment type="similarity">
    <text evidence="6">Belongs to the cytochrome P450 family.</text>
</comment>
<dbReference type="SUPFAM" id="SSF56112">
    <property type="entry name" value="Protein kinase-like (PK-like)"/>
    <property type="match status" value="1"/>
</dbReference>
<keyword evidence="19" id="KW-1185">Reference proteome</keyword>
<evidence type="ECO:0000256" key="13">
    <source>
        <dbReference type="ARBA" id="ARBA00023033"/>
    </source>
</evidence>
<feature type="transmembrane region" description="Helical" evidence="16">
    <location>
        <begin position="530"/>
        <end position="551"/>
    </location>
</feature>
<proteinExistence type="inferred from homology"/>
<keyword evidence="10" id="KW-0492">Microsome</keyword>
<evidence type="ECO:0000256" key="2">
    <source>
        <dbReference type="ARBA" id="ARBA00003690"/>
    </source>
</evidence>
<dbReference type="InterPro" id="IPR036396">
    <property type="entry name" value="Cyt_P450_sf"/>
</dbReference>
<dbReference type="VEuPathDB" id="VectorBase:AMEC022027"/>
<sequence length="1528" mass="174784">MIQHIRPVLNITTRRCFHSSRALKSVPRKRSLARSLAYSLTGSIAGTVLYDGVANGFENVAGAQRFLRSFAIGLSISVDYAWSLRGLQEGDGAYEVLLHEIHLRSAKKLLAGCLANGGLYIKIGQGVAAVNHIIPKEYVETLRQLEDRCLTRQPGEVRALFVQDFGAPPEELFASFQYEPIAAASLAQVFRAVTQSGEQVAVKVQYADLRRRFDGDLRTILFLQRLVALVHKNYNFGWIVEDLQGTLREELDFVHEAKNAERCARDLARLDFVYVPKVHWHHTNERILTTEFIDGCKVSDRKAIAAMQIDLAEIDRQLFTAFGQQIFSTGFVHADPHPGNVLVRKDPANPRRMQLVLLDHGLYEQLAQAVRENLARFWEAIVLRDHAAMQRFSQALNVPDYRTFAEILLQRPLELKGRGFSTRLTEQELAYMTRQAKDHFDRIMGTLRAMPRNLILVIRNLNTIRSIALDHGDPIDRPRIMARCALAALGPARRTVRNFLWVTFRKLRFEFLLCTVAHVRRNGLERQTGGLKMLLAVLVCVLGSCIAILLVRDYRSKQTDGYRAALRYPGGTIVPVFGSLFELLFKNPVQTFAYARANATRYGASYRQWIDGSVILNVTRVQEAEKILSSTQHTRKSILYRFLHPLMGDGLLCSKGAKWQQRRRILTPAFHFNILPKFLTIFQEESEQLVRRLDRLADGVQDVVLQPIVTSFALHTICETAMGVKLDAYREADEYKKKVYEVGEMLVHRTMSPWLYSDRVYRLLGYDGPLAKSLKPIHHFTRSIIRQRRETFQAAQLTADSTTEENMYFGSKQRYAMLDTLLAAEAKQQIDEEGIREEVDTFMFEGHDTTAAAIMFTLILLAIEQDVQERCYGELQEVLDRSSSDPRSVQDYQNLPYLDRVIKESLRLYPPVAFISRTTSGELVVDGTTFPHNTMAHIHIYDLHRDPVQFPDPERFDPDRFLPDVAEKRNPYAYVPFSAGPRNCIGQKFAQLEMKTVLVAVLERFRLKPVTRREEIVFMADLVLRAKTPLKLGPTYTALRQFPGPPVWPLIGTMYHTRGLDAAKAFDAFRRWTSQYGGSYKLWLNRYLFILNITRCTEAEPFLSGSRNTEKSLLYRFMYPFIGIGLLNSAGAKWLQRRRILTPTFHFNILNGFHRTFCEESEKLAAKIDSKWDGCEGAAVEIELQSAMSQLTLNTICETSMGVKLDTLDGAKEYREGIYRVGEMLLNRAVRPWLYVDWTYWLLGYSRQLQRLLKPLHLFTASIIAQRRDLFAQGKLNDLSSSQDEDHSLYSTTPGGKKRYAMLDTLLTAEMQGQIEPDGIREEVDTFTFEGHDTTGSALVFILLTLSWEPEIQTRLHQELSQLATQNDLTDGHLSPNDLNSAKFFDRVIKECLRLWPPVAFISRSVTEEIHLPDGRIIPQGCIANLHIFDLHRDPAQFPDPERFDPDRFLPECVSQRSPYAYVPFSAGPRNCIGQKYALLEVKTAVAYLVLRYRLLPATKREEIRFIADLVLRSASPLKVRFERRQNA</sequence>
<dbReference type="InterPro" id="IPR002403">
    <property type="entry name" value="Cyt_P450_E_grp-IV"/>
</dbReference>
<keyword evidence="9" id="KW-0256">Endoplasmic reticulum</keyword>
<dbReference type="GO" id="GO:0016705">
    <property type="term" value="F:oxidoreductase activity, acting on paired donors, with incorporation or reduction of molecular oxygen"/>
    <property type="evidence" value="ECO:0007669"/>
    <property type="project" value="InterPro"/>
</dbReference>
<dbReference type="STRING" id="34690.A0A182UKE7"/>
<dbReference type="Pfam" id="PF00067">
    <property type="entry name" value="p450"/>
    <property type="match status" value="2"/>
</dbReference>
<dbReference type="InterPro" id="IPR045307">
    <property type="entry name" value="ADCK1_dom"/>
</dbReference>
<protein>
    <recommendedName>
        <fullName evidence="17">ABC1 atypical kinase-like domain-containing protein</fullName>
    </recommendedName>
</protein>
<comment type="function">
    <text evidence="2">May be involved in the metabolism of insect hormones and in the breakdown of synthetic insecticides.</text>
</comment>
<dbReference type="Proteomes" id="UP000075902">
    <property type="component" value="Unassembled WGS sequence"/>
</dbReference>
<dbReference type="PANTHER" id="PTHR24291:SF105">
    <property type="entry name" value="CYTOCHROME P450 4P1-RELATED"/>
    <property type="match status" value="1"/>
</dbReference>
<dbReference type="GO" id="GO:0005789">
    <property type="term" value="C:endoplasmic reticulum membrane"/>
    <property type="evidence" value="ECO:0007669"/>
    <property type="project" value="UniProtKB-SubCell"/>
</dbReference>
<dbReference type="PRINTS" id="PR00385">
    <property type="entry name" value="P450"/>
</dbReference>
<keyword evidence="13" id="KW-0503">Monooxygenase</keyword>
<dbReference type="GO" id="GO:0005506">
    <property type="term" value="F:iron ion binding"/>
    <property type="evidence" value="ECO:0007669"/>
    <property type="project" value="InterPro"/>
</dbReference>
<reference evidence="18" key="2">
    <citation type="submission" date="2020-05" db="UniProtKB">
        <authorList>
            <consortium name="EnsemblMetazoa"/>
        </authorList>
    </citation>
    <scope>IDENTIFICATION</scope>
    <source>
        <strain evidence="18">CM1001059</strain>
    </source>
</reference>
<keyword evidence="7 15" id="KW-0349">Heme</keyword>
<evidence type="ECO:0000256" key="14">
    <source>
        <dbReference type="ARBA" id="ARBA00023136"/>
    </source>
</evidence>
<evidence type="ECO:0000256" key="4">
    <source>
        <dbReference type="ARBA" id="ARBA00004406"/>
    </source>
</evidence>
<accession>A0A182UKE7</accession>
<evidence type="ECO:0000256" key="11">
    <source>
        <dbReference type="ARBA" id="ARBA00023002"/>
    </source>
</evidence>
<organism evidence="18 19">
    <name type="scientific">Anopheles melas</name>
    <dbReference type="NCBI Taxonomy" id="34690"/>
    <lineage>
        <taxon>Eukaryota</taxon>
        <taxon>Metazoa</taxon>
        <taxon>Ecdysozoa</taxon>
        <taxon>Arthropoda</taxon>
        <taxon>Hexapoda</taxon>
        <taxon>Insecta</taxon>
        <taxon>Pterygota</taxon>
        <taxon>Neoptera</taxon>
        <taxon>Endopterygota</taxon>
        <taxon>Diptera</taxon>
        <taxon>Nematocera</taxon>
        <taxon>Culicoidea</taxon>
        <taxon>Culicidae</taxon>
        <taxon>Anophelinae</taxon>
        <taxon>Anopheles</taxon>
    </lineage>
</organism>
<evidence type="ECO:0000256" key="1">
    <source>
        <dbReference type="ARBA" id="ARBA00001971"/>
    </source>
</evidence>
<dbReference type="GO" id="GO:0004497">
    <property type="term" value="F:monooxygenase activity"/>
    <property type="evidence" value="ECO:0007669"/>
    <property type="project" value="UniProtKB-KW"/>
</dbReference>
<evidence type="ECO:0000256" key="8">
    <source>
        <dbReference type="ARBA" id="ARBA00022723"/>
    </source>
</evidence>